<dbReference type="Gene3D" id="2.60.40.1140">
    <property type="entry name" value="Collagen-binding surface protein Cna, B-type domain"/>
    <property type="match status" value="1"/>
</dbReference>
<reference evidence="4" key="1">
    <citation type="submission" date="2016-11" db="EMBL/GenBank/DDBJ databases">
        <authorList>
            <person name="Jaros S."/>
            <person name="Januszkiewicz K."/>
            <person name="Wedrychowicz H."/>
        </authorList>
    </citation>
    <scope>NUCLEOTIDE SEQUENCE [LARGE SCALE GENOMIC DNA]</scope>
    <source>
        <strain evidence="4">DSM 4029</strain>
    </source>
</reference>
<organism evidence="3 4">
    <name type="scientific">Bittarella massiliensis</name>
    <name type="common">ex Durand et al. 2017</name>
    <dbReference type="NCBI Taxonomy" id="1720313"/>
    <lineage>
        <taxon>Bacteria</taxon>
        <taxon>Bacillati</taxon>
        <taxon>Bacillota</taxon>
        <taxon>Clostridia</taxon>
        <taxon>Eubacteriales</taxon>
        <taxon>Oscillospiraceae</taxon>
        <taxon>Bittarella (ex Durand et al. 2017)</taxon>
    </lineage>
</organism>
<name>A0AAQ1MDB8_9FIRM</name>
<proteinExistence type="predicted"/>
<keyword evidence="1" id="KW-1133">Transmembrane helix</keyword>
<dbReference type="Gene3D" id="2.60.40.10">
    <property type="entry name" value="Immunoglobulins"/>
    <property type="match status" value="1"/>
</dbReference>
<keyword evidence="1" id="KW-0812">Transmembrane</keyword>
<feature type="domain" description="CNA-B" evidence="2">
    <location>
        <begin position="188"/>
        <end position="268"/>
    </location>
</feature>
<evidence type="ECO:0000256" key="1">
    <source>
        <dbReference type="SAM" id="Phobius"/>
    </source>
</evidence>
<dbReference type="Proteomes" id="UP000184089">
    <property type="component" value="Unassembled WGS sequence"/>
</dbReference>
<keyword evidence="1" id="KW-0472">Membrane</keyword>
<dbReference type="EMBL" id="FQVY01000002">
    <property type="protein sequence ID" value="SHG11384.1"/>
    <property type="molecule type" value="Genomic_DNA"/>
</dbReference>
<dbReference type="PROSITE" id="PS51257">
    <property type="entry name" value="PROKAR_LIPOPROTEIN"/>
    <property type="match status" value="1"/>
</dbReference>
<dbReference type="SUPFAM" id="SSF49478">
    <property type="entry name" value="Cna protein B-type domain"/>
    <property type="match status" value="1"/>
</dbReference>
<sequence>MKARHILKRFGTLLLVVLLGISCMAMTAYSSGNIETGRQGSLSVYFGENGRGFSEVTFSIYRVADISEDGTYTLTGDFAQYPVRMENLDSSGWRALAQTLDAYAARDEIASLMTRQTGPDGSFQITGLSTGLYLISGGQYIDEDIVYTPEPMLVSIPGLSADGTWVYDIVASCKFEREDTTDTPVSRKVQKVWKDDGNEEKRPEDITVQLLENGNVVDTVVLSPKNNWEYTWNNLDGSSKWQIAEDGVPDGYTVTMTQEGNIFVLTNTYPGKQPPTLPQTGMLWWPVPLLACSGLLLIVTGLVVRRRQRDGYEKKR</sequence>
<gene>
    <name evidence="3" type="ORF">SAMN05444424_1521</name>
</gene>
<evidence type="ECO:0000313" key="3">
    <source>
        <dbReference type="EMBL" id="SHG11384.1"/>
    </source>
</evidence>
<dbReference type="RefSeq" id="WP_021657979.1">
    <property type="nucleotide sequence ID" value="NZ_FQVY01000002.1"/>
</dbReference>
<dbReference type="InterPro" id="IPR013783">
    <property type="entry name" value="Ig-like_fold"/>
</dbReference>
<evidence type="ECO:0000259" key="2">
    <source>
        <dbReference type="Pfam" id="PF05738"/>
    </source>
</evidence>
<comment type="caution">
    <text evidence="3">The sequence shown here is derived from an EMBL/GenBank/DDBJ whole genome shotgun (WGS) entry which is preliminary data.</text>
</comment>
<dbReference type="AlphaFoldDB" id="A0AAQ1MDB8"/>
<protein>
    <recommendedName>
        <fullName evidence="2">CNA-B domain-containing protein</fullName>
    </recommendedName>
</protein>
<evidence type="ECO:0000313" key="4">
    <source>
        <dbReference type="Proteomes" id="UP000184089"/>
    </source>
</evidence>
<accession>A0AAQ1MDB8</accession>
<dbReference type="Pfam" id="PF05738">
    <property type="entry name" value="Cna_B"/>
    <property type="match status" value="1"/>
</dbReference>
<dbReference type="CDD" id="cd00222">
    <property type="entry name" value="CollagenBindB"/>
    <property type="match status" value="1"/>
</dbReference>
<dbReference type="InterPro" id="IPR008454">
    <property type="entry name" value="Collagen-bd_Cna-like_B-typ_dom"/>
</dbReference>
<feature type="transmembrane region" description="Helical" evidence="1">
    <location>
        <begin position="283"/>
        <end position="304"/>
    </location>
</feature>